<dbReference type="EMBL" id="KV929758">
    <property type="protein sequence ID" value="PIO33414.1"/>
    <property type="molecule type" value="Genomic_DNA"/>
</dbReference>
<dbReference type="Proteomes" id="UP000228934">
    <property type="component" value="Unassembled WGS sequence"/>
</dbReference>
<dbReference type="AlphaFoldDB" id="A0A2G9S023"/>
<keyword evidence="2" id="KW-1185">Reference proteome</keyword>
<evidence type="ECO:0000313" key="1">
    <source>
        <dbReference type="EMBL" id="PIO33414.1"/>
    </source>
</evidence>
<gene>
    <name evidence="1" type="ORF">AB205_0198340</name>
</gene>
<sequence>MQSHLIILVCTPYTANYMKLGNLYGISRLLAQKSTLTLDQLAIAEDLYTTTSWCYQGRPVDCSLTQYSTMNIQEDQKSWISPFVVVNFS</sequence>
<accession>A0A2G9S023</accession>
<organism evidence="1 2">
    <name type="scientific">Aquarana catesbeiana</name>
    <name type="common">American bullfrog</name>
    <name type="synonym">Rana catesbeiana</name>
    <dbReference type="NCBI Taxonomy" id="8400"/>
    <lineage>
        <taxon>Eukaryota</taxon>
        <taxon>Metazoa</taxon>
        <taxon>Chordata</taxon>
        <taxon>Craniata</taxon>
        <taxon>Vertebrata</taxon>
        <taxon>Euteleostomi</taxon>
        <taxon>Amphibia</taxon>
        <taxon>Batrachia</taxon>
        <taxon>Anura</taxon>
        <taxon>Neobatrachia</taxon>
        <taxon>Ranoidea</taxon>
        <taxon>Ranidae</taxon>
        <taxon>Aquarana</taxon>
    </lineage>
</organism>
<name>A0A2G9S023_AQUCT</name>
<evidence type="ECO:0000313" key="2">
    <source>
        <dbReference type="Proteomes" id="UP000228934"/>
    </source>
</evidence>
<protein>
    <submittedName>
        <fullName evidence="1">Uncharacterized protein</fullName>
    </submittedName>
</protein>
<reference evidence="2" key="1">
    <citation type="journal article" date="2017" name="Nat. Commun.">
        <title>The North American bullfrog draft genome provides insight into hormonal regulation of long noncoding RNA.</title>
        <authorList>
            <person name="Hammond S.A."/>
            <person name="Warren R.L."/>
            <person name="Vandervalk B.P."/>
            <person name="Kucuk E."/>
            <person name="Khan H."/>
            <person name="Gibb E.A."/>
            <person name="Pandoh P."/>
            <person name="Kirk H."/>
            <person name="Zhao Y."/>
            <person name="Jones M."/>
            <person name="Mungall A.J."/>
            <person name="Coope R."/>
            <person name="Pleasance S."/>
            <person name="Moore R.A."/>
            <person name="Holt R.A."/>
            <person name="Round J.M."/>
            <person name="Ohora S."/>
            <person name="Walle B.V."/>
            <person name="Veldhoen N."/>
            <person name="Helbing C.C."/>
            <person name="Birol I."/>
        </authorList>
    </citation>
    <scope>NUCLEOTIDE SEQUENCE [LARGE SCALE GENOMIC DNA]</scope>
</reference>
<proteinExistence type="predicted"/>